<comment type="caution">
    <text evidence="1">The sequence shown here is derived from an EMBL/GenBank/DDBJ whole genome shotgun (WGS) entry which is preliminary data.</text>
</comment>
<keyword evidence="2" id="KW-1185">Reference proteome</keyword>
<evidence type="ECO:0000313" key="1">
    <source>
        <dbReference type="EMBL" id="CAB3398523.1"/>
    </source>
</evidence>
<gene>
    <name evidence="1" type="ORF">CBOVIS_LOCUS1788</name>
</gene>
<protein>
    <submittedName>
        <fullName evidence="1">Uncharacterized protein</fullName>
    </submittedName>
</protein>
<name>A0A8S1EER9_9PELO</name>
<organism evidence="1 2">
    <name type="scientific">Caenorhabditis bovis</name>
    <dbReference type="NCBI Taxonomy" id="2654633"/>
    <lineage>
        <taxon>Eukaryota</taxon>
        <taxon>Metazoa</taxon>
        <taxon>Ecdysozoa</taxon>
        <taxon>Nematoda</taxon>
        <taxon>Chromadorea</taxon>
        <taxon>Rhabditida</taxon>
        <taxon>Rhabditina</taxon>
        <taxon>Rhabditomorpha</taxon>
        <taxon>Rhabditoidea</taxon>
        <taxon>Rhabditidae</taxon>
        <taxon>Peloderinae</taxon>
        <taxon>Caenorhabditis</taxon>
    </lineage>
</organism>
<reference evidence="1 2" key="1">
    <citation type="submission" date="2020-04" db="EMBL/GenBank/DDBJ databases">
        <authorList>
            <person name="Laetsch R D."/>
            <person name="Stevens L."/>
            <person name="Kumar S."/>
            <person name="Blaxter L. M."/>
        </authorList>
    </citation>
    <scope>NUCLEOTIDE SEQUENCE [LARGE SCALE GENOMIC DNA]</scope>
</reference>
<accession>A0A8S1EER9</accession>
<dbReference type="AlphaFoldDB" id="A0A8S1EER9"/>
<evidence type="ECO:0000313" key="2">
    <source>
        <dbReference type="Proteomes" id="UP000494206"/>
    </source>
</evidence>
<sequence length="77" mass="9668">MNYGYLRELAEKLDYRQLDIETAAEFYEFLVRRLSEVWQKMSRVDFEEFVAERLMRFNGRQNQFEFFWKLLAKHYNI</sequence>
<dbReference type="Proteomes" id="UP000494206">
    <property type="component" value="Unassembled WGS sequence"/>
</dbReference>
<dbReference type="EMBL" id="CADEPM010000001">
    <property type="protein sequence ID" value="CAB3398523.1"/>
    <property type="molecule type" value="Genomic_DNA"/>
</dbReference>
<proteinExistence type="predicted"/>